<dbReference type="CDD" id="cd00143">
    <property type="entry name" value="PP2Cc"/>
    <property type="match status" value="1"/>
</dbReference>
<dbReference type="EMBL" id="CP001359">
    <property type="protein sequence ID" value="ACL64124.1"/>
    <property type="molecule type" value="Genomic_DNA"/>
</dbReference>
<dbReference type="NCBIfam" id="NF033484">
    <property type="entry name" value="Stp1_PP2C_phos"/>
    <property type="match status" value="1"/>
</dbReference>
<evidence type="ECO:0000259" key="1">
    <source>
        <dbReference type="PROSITE" id="PS51746"/>
    </source>
</evidence>
<dbReference type="KEGG" id="acp:A2cp1_0770"/>
<dbReference type="PANTHER" id="PTHR47992">
    <property type="entry name" value="PROTEIN PHOSPHATASE"/>
    <property type="match status" value="1"/>
</dbReference>
<dbReference type="RefSeq" id="WP_012632145.1">
    <property type="nucleotide sequence ID" value="NC_011891.1"/>
</dbReference>
<dbReference type="SMART" id="SM00331">
    <property type="entry name" value="PP2C_SIG"/>
    <property type="match status" value="1"/>
</dbReference>
<accession>B8JDM9</accession>
<dbReference type="Gene3D" id="3.60.40.10">
    <property type="entry name" value="PPM-type phosphatase domain"/>
    <property type="match status" value="1"/>
</dbReference>
<dbReference type="GO" id="GO:0004722">
    <property type="term" value="F:protein serine/threonine phosphatase activity"/>
    <property type="evidence" value="ECO:0007669"/>
    <property type="project" value="InterPro"/>
</dbReference>
<dbReference type="SMART" id="SM00332">
    <property type="entry name" value="PP2Cc"/>
    <property type="match status" value="1"/>
</dbReference>
<dbReference type="InterPro" id="IPR015655">
    <property type="entry name" value="PP2C"/>
</dbReference>
<dbReference type="PROSITE" id="PS51746">
    <property type="entry name" value="PPM_2"/>
    <property type="match status" value="1"/>
</dbReference>
<dbReference type="Pfam" id="PF13672">
    <property type="entry name" value="PP2C_2"/>
    <property type="match status" value="1"/>
</dbReference>
<dbReference type="InterPro" id="IPR036457">
    <property type="entry name" value="PPM-type-like_dom_sf"/>
</dbReference>
<dbReference type="InterPro" id="IPR001932">
    <property type="entry name" value="PPM-type_phosphatase-like_dom"/>
</dbReference>
<dbReference type="SUPFAM" id="SSF81606">
    <property type="entry name" value="PP2C-like"/>
    <property type="match status" value="1"/>
</dbReference>
<organism evidence="2 3">
    <name type="scientific">Anaeromyxobacter dehalogenans (strain ATCC BAA-258 / DSM 21875 / 2CP-1)</name>
    <dbReference type="NCBI Taxonomy" id="455488"/>
    <lineage>
        <taxon>Bacteria</taxon>
        <taxon>Pseudomonadati</taxon>
        <taxon>Myxococcota</taxon>
        <taxon>Myxococcia</taxon>
        <taxon>Myxococcales</taxon>
        <taxon>Cystobacterineae</taxon>
        <taxon>Anaeromyxobacteraceae</taxon>
        <taxon>Anaeromyxobacter</taxon>
    </lineage>
</organism>
<feature type="domain" description="PPM-type phosphatase" evidence="1">
    <location>
        <begin position="27"/>
        <end position="272"/>
    </location>
</feature>
<name>B8JDM9_ANAD2</name>
<proteinExistence type="predicted"/>
<evidence type="ECO:0000313" key="2">
    <source>
        <dbReference type="EMBL" id="ACL64124.1"/>
    </source>
</evidence>
<sequence>MATALTPQSAERYAPRVAATPVLTIAAHGVTDVGQRRDHNEDAFLVDPALGLYVVADGMGGHAGGGTASRLAVETIQESIRAARDGAPEVFEGANGVEDSRLPDLLRDAVEAACARIFQTAQDAPELAGMGTTVTAALIDGRVAFVAHVGDSRCYLLREGRIYQVSEDHSLVNEQLKAGTISADEAKHSRFKNIITRSVGFEAQVQVDLMGLELEDGDGLVICCDGLSNLVDDDEILQIVDECPIDASPARLVELANDRGGDDNITVIVIRAGREPILAG</sequence>
<evidence type="ECO:0000313" key="3">
    <source>
        <dbReference type="Proteomes" id="UP000007089"/>
    </source>
</evidence>
<dbReference type="HOGENOM" id="CLU_034545_4_1_7"/>
<protein>
    <submittedName>
        <fullName evidence="2">Protein serine/threonine phosphatase</fullName>
    </submittedName>
</protein>
<keyword evidence="3" id="KW-1185">Reference proteome</keyword>
<dbReference type="AlphaFoldDB" id="B8JDM9"/>
<dbReference type="Proteomes" id="UP000007089">
    <property type="component" value="Chromosome"/>
</dbReference>
<reference evidence="2" key="1">
    <citation type="submission" date="2009-01" db="EMBL/GenBank/DDBJ databases">
        <title>Complete sequence of Anaeromyxobacter dehalogenans 2CP-1.</title>
        <authorList>
            <consortium name="US DOE Joint Genome Institute"/>
            <person name="Lucas S."/>
            <person name="Copeland A."/>
            <person name="Lapidus A."/>
            <person name="Glavina del Rio T."/>
            <person name="Dalin E."/>
            <person name="Tice H."/>
            <person name="Bruce D."/>
            <person name="Goodwin L."/>
            <person name="Pitluck S."/>
            <person name="Saunders E."/>
            <person name="Brettin T."/>
            <person name="Detter J.C."/>
            <person name="Han C."/>
            <person name="Larimer F."/>
            <person name="Land M."/>
            <person name="Hauser L."/>
            <person name="Kyrpides N."/>
            <person name="Ovchinnikova G."/>
            <person name="Beliaev A.S."/>
            <person name="Richardson P."/>
        </authorList>
    </citation>
    <scope>NUCLEOTIDE SEQUENCE</scope>
    <source>
        <strain evidence="2">2CP-1</strain>
    </source>
</reference>
<gene>
    <name evidence="2" type="ordered locus">A2cp1_0770</name>
</gene>